<organism evidence="8 9">
    <name type="scientific">Candidatus Kinetoplastidibacterium blastocrithidiae TCC012E</name>
    <dbReference type="NCBI Taxonomy" id="1208922"/>
    <lineage>
        <taxon>Bacteria</taxon>
        <taxon>Pseudomonadati</taxon>
        <taxon>Pseudomonadota</taxon>
        <taxon>Betaproteobacteria</taxon>
        <taxon>Candidatus Kinetoplastidibacterium</taxon>
    </lineage>
</organism>
<evidence type="ECO:0000256" key="1">
    <source>
        <dbReference type="ARBA" id="ARBA00023157"/>
    </source>
</evidence>
<evidence type="ECO:0000256" key="6">
    <source>
        <dbReference type="PIRSR" id="PIRSR000077-4"/>
    </source>
</evidence>
<dbReference type="PANTHER" id="PTHR46115">
    <property type="entry name" value="THIOREDOXIN-LIKE PROTEIN 1"/>
    <property type="match status" value="1"/>
</dbReference>
<evidence type="ECO:0000256" key="4">
    <source>
        <dbReference type="PIRNR" id="PIRNR000077"/>
    </source>
</evidence>
<evidence type="ECO:0000256" key="3">
    <source>
        <dbReference type="NCBIfam" id="TIGR01068"/>
    </source>
</evidence>
<name>M1M3G5_9PROT</name>
<feature type="domain" description="Thioredoxin" evidence="7">
    <location>
        <begin position="1"/>
        <end position="105"/>
    </location>
</feature>
<feature type="active site" description="Nucleophile" evidence="5">
    <location>
        <position position="33"/>
    </location>
</feature>
<dbReference type="EMBL" id="CP003807">
    <property type="protein sequence ID" value="AGF49694.1"/>
    <property type="molecule type" value="Genomic_DNA"/>
</dbReference>
<keyword evidence="9" id="KW-1185">Reference proteome</keyword>
<protein>
    <recommendedName>
        <fullName evidence="3 4">Thioredoxin</fullName>
    </recommendedName>
</protein>
<feature type="site" description="Contributes to redox potential value" evidence="5">
    <location>
        <position position="31"/>
    </location>
</feature>
<dbReference type="AlphaFoldDB" id="M1M3G5"/>
<dbReference type="HOGENOM" id="CLU_090389_10_4_4"/>
<dbReference type="InterPro" id="IPR013766">
    <property type="entry name" value="Thioredoxin_domain"/>
</dbReference>
<dbReference type="PATRIC" id="fig|1208922.3.peg.247"/>
<dbReference type="Gene3D" id="3.40.30.10">
    <property type="entry name" value="Glutaredoxin"/>
    <property type="match status" value="1"/>
</dbReference>
<dbReference type="InterPro" id="IPR005746">
    <property type="entry name" value="Thioredoxin"/>
</dbReference>
<evidence type="ECO:0000313" key="8">
    <source>
        <dbReference type="EMBL" id="AGF49694.1"/>
    </source>
</evidence>
<dbReference type="PIRSF" id="PIRSF000077">
    <property type="entry name" value="Thioredoxin"/>
    <property type="match status" value="1"/>
</dbReference>
<evidence type="ECO:0000256" key="2">
    <source>
        <dbReference type="ARBA" id="ARBA00023284"/>
    </source>
</evidence>
<evidence type="ECO:0000256" key="5">
    <source>
        <dbReference type="PIRSR" id="PIRSR000077-1"/>
    </source>
</evidence>
<comment type="similarity">
    <text evidence="4">Belongs to the thioredoxin family.</text>
</comment>
<feature type="site" description="Deprotonates C-terminal active site Cys" evidence="5">
    <location>
        <position position="24"/>
    </location>
</feature>
<dbReference type="Pfam" id="PF00085">
    <property type="entry name" value="Thioredoxin"/>
    <property type="match status" value="1"/>
</dbReference>
<gene>
    <name evidence="8" type="ORF">BCUE_0496</name>
</gene>
<keyword evidence="2 6" id="KW-0676">Redox-active center</keyword>
<dbReference type="PROSITE" id="PS00194">
    <property type="entry name" value="THIOREDOXIN_1"/>
    <property type="match status" value="1"/>
</dbReference>
<feature type="site" description="Contributes to redox potential value" evidence="5">
    <location>
        <position position="32"/>
    </location>
</feature>
<keyword evidence="1 6" id="KW-1015">Disulfide bond</keyword>
<dbReference type="NCBIfam" id="TIGR01068">
    <property type="entry name" value="thioredoxin"/>
    <property type="match status" value="1"/>
</dbReference>
<feature type="disulfide bond" description="Redox-active" evidence="6">
    <location>
        <begin position="30"/>
        <end position="33"/>
    </location>
</feature>
<dbReference type="SUPFAM" id="SSF52833">
    <property type="entry name" value="Thioredoxin-like"/>
    <property type="match status" value="1"/>
</dbReference>
<dbReference type="InterPro" id="IPR036249">
    <property type="entry name" value="Thioredoxin-like_sf"/>
</dbReference>
<dbReference type="GO" id="GO:0015035">
    <property type="term" value="F:protein-disulfide reductase activity"/>
    <property type="evidence" value="ECO:0007669"/>
    <property type="project" value="UniProtKB-UniRule"/>
</dbReference>
<sequence length="111" mass="12505">MSVIELNKKSFHETIENNDTVIIDFWAPWCGPCKSFAPIFENAAQQNTSAIFAKINVDIEKELASELKISSIPTIVIFHKKKQVYSKPGSININKINELIQKSQEGEIIIS</sequence>
<proteinExistence type="inferred from homology"/>
<dbReference type="PRINTS" id="PR00421">
    <property type="entry name" value="THIOREDOXIN"/>
</dbReference>
<evidence type="ECO:0000259" key="7">
    <source>
        <dbReference type="PROSITE" id="PS51352"/>
    </source>
</evidence>
<dbReference type="Proteomes" id="UP000011563">
    <property type="component" value="Chromosome"/>
</dbReference>
<dbReference type="CDD" id="cd02947">
    <property type="entry name" value="TRX_family"/>
    <property type="match status" value="1"/>
</dbReference>
<dbReference type="RefSeq" id="WP_015389995.1">
    <property type="nucleotide sequence ID" value="NC_020285.1"/>
</dbReference>
<evidence type="ECO:0000313" key="9">
    <source>
        <dbReference type="Proteomes" id="UP000011563"/>
    </source>
</evidence>
<dbReference type="PROSITE" id="PS51352">
    <property type="entry name" value="THIOREDOXIN_2"/>
    <property type="match status" value="1"/>
</dbReference>
<feature type="active site" description="Nucleophile" evidence="5">
    <location>
        <position position="30"/>
    </location>
</feature>
<accession>M1M3G5</accession>
<dbReference type="InterPro" id="IPR017937">
    <property type="entry name" value="Thioredoxin_CS"/>
</dbReference>
<reference evidence="8 9" key="1">
    <citation type="journal article" date="2013" name="Genome Biol. Evol.">
        <title>Genome evolution and phylogenomic analysis of candidatus kinetoplastibacterium, the betaproteobacterial endosymbionts of strigomonas and angomonas.</title>
        <authorList>
            <person name="Alves J.M."/>
            <person name="Serrano M.G."/>
            <person name="Maia da Silva F."/>
            <person name="Voegtly L.J."/>
            <person name="Matveyev A.V."/>
            <person name="Teixeira M.M."/>
            <person name="Camargo E.P."/>
            <person name="Buck G.A."/>
        </authorList>
    </citation>
    <scope>NUCLEOTIDE SEQUENCE [LARGE SCALE GENOMIC DNA]</scope>
    <source>
        <strain evidence="8 9">TCC012E</strain>
    </source>
</reference>
<dbReference type="KEGG" id="kbt:BCUE_0496"/>